<sequence>NYQLNDQAHSSGCCSKDEDGKRQNNLGVTHREDWYIKLSTATNYDTNTGVVFNPTVTLSYPGPINYGGCKCDDTLCTILKTFWNMDTGDIIIKVQNFIQEQVNSGMKSVSAGDIYAPYYGIAIRYLITSAALRNIQDIRAYISVVVYALELRTQQWLIYEDHDQERNLLYPPL</sequence>
<evidence type="ECO:0000256" key="1">
    <source>
        <dbReference type="SAM" id="MobiDB-lite"/>
    </source>
</evidence>
<dbReference type="EMBL" id="CAJOBA010036677">
    <property type="protein sequence ID" value="CAF4027423.1"/>
    <property type="molecule type" value="Genomic_DNA"/>
</dbReference>
<dbReference type="EMBL" id="CAJNOK010015139">
    <property type="protein sequence ID" value="CAF1219224.1"/>
    <property type="molecule type" value="Genomic_DNA"/>
</dbReference>
<proteinExistence type="predicted"/>
<reference evidence="3" key="1">
    <citation type="submission" date="2021-02" db="EMBL/GenBank/DDBJ databases">
        <authorList>
            <person name="Nowell W R."/>
        </authorList>
    </citation>
    <scope>NUCLEOTIDE SEQUENCE</scope>
</reference>
<dbReference type="Proteomes" id="UP000682733">
    <property type="component" value="Unassembled WGS sequence"/>
</dbReference>
<comment type="caution">
    <text evidence="3">The sequence shown here is derived from an EMBL/GenBank/DDBJ whole genome shotgun (WGS) entry which is preliminary data.</text>
</comment>
<dbReference type="AlphaFoldDB" id="A0A8S2P122"/>
<evidence type="ECO:0000313" key="2">
    <source>
        <dbReference type="EMBL" id="CAF1219224.1"/>
    </source>
</evidence>
<evidence type="ECO:0000313" key="4">
    <source>
        <dbReference type="Proteomes" id="UP000682733"/>
    </source>
</evidence>
<evidence type="ECO:0000313" key="3">
    <source>
        <dbReference type="EMBL" id="CAF4027423.1"/>
    </source>
</evidence>
<feature type="non-terminal residue" evidence="3">
    <location>
        <position position="1"/>
    </location>
</feature>
<accession>A0A8S2P122</accession>
<feature type="compositionally biased region" description="Polar residues" evidence="1">
    <location>
        <begin position="1"/>
        <end position="13"/>
    </location>
</feature>
<feature type="region of interest" description="Disordered" evidence="1">
    <location>
        <begin position="1"/>
        <end position="20"/>
    </location>
</feature>
<dbReference type="Proteomes" id="UP000677228">
    <property type="component" value="Unassembled WGS sequence"/>
</dbReference>
<organism evidence="3 4">
    <name type="scientific">Didymodactylos carnosus</name>
    <dbReference type="NCBI Taxonomy" id="1234261"/>
    <lineage>
        <taxon>Eukaryota</taxon>
        <taxon>Metazoa</taxon>
        <taxon>Spiralia</taxon>
        <taxon>Gnathifera</taxon>
        <taxon>Rotifera</taxon>
        <taxon>Eurotatoria</taxon>
        <taxon>Bdelloidea</taxon>
        <taxon>Philodinida</taxon>
        <taxon>Philodinidae</taxon>
        <taxon>Didymodactylos</taxon>
    </lineage>
</organism>
<name>A0A8S2P122_9BILA</name>
<gene>
    <name evidence="2" type="ORF">OVA965_LOCUS24833</name>
    <name evidence="3" type="ORF">TMI583_LOCUS25555</name>
</gene>
<protein>
    <submittedName>
        <fullName evidence="3">Uncharacterized protein</fullName>
    </submittedName>
</protein>